<dbReference type="AlphaFoldDB" id="A0A9P7E6P1"/>
<evidence type="ECO:0000313" key="2">
    <source>
        <dbReference type="Proteomes" id="UP000807769"/>
    </source>
</evidence>
<proteinExistence type="predicted"/>
<name>A0A9P7E6P1_9AGAM</name>
<dbReference type="Proteomes" id="UP000807769">
    <property type="component" value="Unassembled WGS sequence"/>
</dbReference>
<reference evidence="1" key="1">
    <citation type="journal article" date="2020" name="New Phytol.">
        <title>Comparative genomics reveals dynamic genome evolution in host specialist ectomycorrhizal fungi.</title>
        <authorList>
            <person name="Lofgren L.A."/>
            <person name="Nguyen N.H."/>
            <person name="Vilgalys R."/>
            <person name="Ruytinx J."/>
            <person name="Liao H.L."/>
            <person name="Branco S."/>
            <person name="Kuo A."/>
            <person name="LaButti K."/>
            <person name="Lipzen A."/>
            <person name="Andreopoulos W."/>
            <person name="Pangilinan J."/>
            <person name="Riley R."/>
            <person name="Hundley H."/>
            <person name="Na H."/>
            <person name="Barry K."/>
            <person name="Grigoriev I.V."/>
            <person name="Stajich J.E."/>
            <person name="Kennedy P.G."/>
        </authorList>
    </citation>
    <scope>NUCLEOTIDE SEQUENCE</scope>
    <source>
        <strain evidence="1">MN1</strain>
    </source>
</reference>
<dbReference type="OrthoDB" id="2614979at2759"/>
<comment type="caution">
    <text evidence="1">The sequence shown here is derived from an EMBL/GenBank/DDBJ whole genome shotgun (WGS) entry which is preliminary data.</text>
</comment>
<keyword evidence="2" id="KW-1185">Reference proteome</keyword>
<evidence type="ECO:0000313" key="1">
    <source>
        <dbReference type="EMBL" id="KAG1812852.1"/>
    </source>
</evidence>
<organism evidence="1 2">
    <name type="scientific">Suillus subaureus</name>
    <dbReference type="NCBI Taxonomy" id="48587"/>
    <lineage>
        <taxon>Eukaryota</taxon>
        <taxon>Fungi</taxon>
        <taxon>Dikarya</taxon>
        <taxon>Basidiomycota</taxon>
        <taxon>Agaricomycotina</taxon>
        <taxon>Agaricomycetes</taxon>
        <taxon>Agaricomycetidae</taxon>
        <taxon>Boletales</taxon>
        <taxon>Suillineae</taxon>
        <taxon>Suillaceae</taxon>
        <taxon>Suillus</taxon>
    </lineage>
</organism>
<dbReference type="EMBL" id="JABBWG010000025">
    <property type="protein sequence ID" value="KAG1812852.1"/>
    <property type="molecule type" value="Genomic_DNA"/>
</dbReference>
<protein>
    <submittedName>
        <fullName evidence="1">Uncharacterized protein</fullName>
    </submittedName>
</protein>
<accession>A0A9P7E6P1</accession>
<sequence>MSQYIVHDPNILSKNVPQHKDLVQEQISGERHYEDTLVEYTPTKLHSHIKATNHDAGLVKEASVHQAKLLNDKLGQPPPLQQHSVPLQLPIQDIFYEAPLINSSNNAPADAHKPPQPNLFTKPSFHLLDEYNFSSMVLGSCGDVSEGLAGPSISLPTLSAVPHTYITPPTSVGPAGWDMGHPYTDDFTMDSTSNFAMDDAADVVPTVKGQRLQMLDAILQEGFLDLEHMIQDLSLKTAIPAHQIFTL</sequence>
<gene>
    <name evidence="1" type="ORF">BJ212DRAFT_1482913</name>
</gene>
<dbReference type="GeneID" id="64634539"/>
<dbReference type="RefSeq" id="XP_041190875.1">
    <property type="nucleotide sequence ID" value="XM_041340523.1"/>
</dbReference>